<comment type="pathway">
    <text evidence="1">Purine metabolism; ppGpp biosynthesis; ppGpp from GTP: step 1/2.</text>
</comment>
<evidence type="ECO:0000256" key="1">
    <source>
        <dbReference type="ARBA" id="ARBA00004976"/>
    </source>
</evidence>
<dbReference type="GO" id="GO:0005886">
    <property type="term" value="C:plasma membrane"/>
    <property type="evidence" value="ECO:0007669"/>
    <property type="project" value="TreeGrafter"/>
</dbReference>
<dbReference type="Pfam" id="PF19296">
    <property type="entry name" value="RelA_AH_RIS"/>
    <property type="match status" value="1"/>
</dbReference>
<protein>
    <submittedName>
        <fullName evidence="7">GTP pyrophosphokinase</fullName>
    </submittedName>
</protein>
<dbReference type="InterPro" id="IPR045865">
    <property type="entry name" value="ACT-like_dom_sf"/>
</dbReference>
<dbReference type="SUPFAM" id="SSF55021">
    <property type="entry name" value="ACT-like"/>
    <property type="match status" value="1"/>
</dbReference>
<comment type="caution">
    <text evidence="7">The sequence shown here is derived from an EMBL/GenBank/DDBJ whole genome shotgun (WGS) entry which is preliminary data.</text>
</comment>
<dbReference type="InterPro" id="IPR045600">
    <property type="entry name" value="RelA/SpoT_AH_RIS"/>
</dbReference>
<feature type="domain" description="TGS" evidence="6">
    <location>
        <begin position="386"/>
        <end position="447"/>
    </location>
</feature>
<dbReference type="PROSITE" id="PS51831">
    <property type="entry name" value="HD"/>
    <property type="match status" value="1"/>
</dbReference>
<evidence type="ECO:0000256" key="3">
    <source>
        <dbReference type="RuleBase" id="RU003847"/>
    </source>
</evidence>
<dbReference type="CDD" id="cd04876">
    <property type="entry name" value="ACT_RelA-SpoT"/>
    <property type="match status" value="1"/>
</dbReference>
<dbReference type="PANTHER" id="PTHR21262:SF31">
    <property type="entry name" value="GTP PYROPHOSPHOKINASE"/>
    <property type="match status" value="1"/>
</dbReference>
<evidence type="ECO:0000313" key="7">
    <source>
        <dbReference type="EMBL" id="PKQ28847.1"/>
    </source>
</evidence>
<dbReference type="InterPro" id="IPR006674">
    <property type="entry name" value="HD_domain"/>
</dbReference>
<dbReference type="SMART" id="SM00471">
    <property type="entry name" value="HDc"/>
    <property type="match status" value="1"/>
</dbReference>
<dbReference type="InterPro" id="IPR004811">
    <property type="entry name" value="RelA/Spo_fam"/>
</dbReference>
<dbReference type="SUPFAM" id="SSF81271">
    <property type="entry name" value="TGS-like"/>
    <property type="match status" value="1"/>
</dbReference>
<keyword evidence="7" id="KW-0808">Transferase</keyword>
<evidence type="ECO:0000256" key="2">
    <source>
        <dbReference type="ARBA" id="ARBA00048244"/>
    </source>
</evidence>
<dbReference type="InterPro" id="IPR007685">
    <property type="entry name" value="RelA_SpoT"/>
</dbReference>
<dbReference type="Gene3D" id="3.30.70.260">
    <property type="match status" value="1"/>
</dbReference>
<dbReference type="Pfam" id="PF04607">
    <property type="entry name" value="RelA_SpoT"/>
    <property type="match status" value="1"/>
</dbReference>
<reference evidence="7 8" key="1">
    <citation type="journal article" date="2017" name="ISME J.">
        <title>Potential for microbial H2 and metal transformations associated with novel bacteria and archaea in deep terrestrial subsurface sediments.</title>
        <authorList>
            <person name="Hernsdorf A.W."/>
            <person name="Amano Y."/>
            <person name="Miyakawa K."/>
            <person name="Ise K."/>
            <person name="Suzuki Y."/>
            <person name="Anantharaman K."/>
            <person name="Probst A."/>
            <person name="Burstein D."/>
            <person name="Thomas B.C."/>
            <person name="Banfield J.F."/>
        </authorList>
    </citation>
    <scope>NUCLEOTIDE SEQUENCE [LARGE SCALE GENOMIC DNA]</scope>
    <source>
        <strain evidence="7">HGW-Actinobacteria-3</strain>
    </source>
</reference>
<dbReference type="InterPro" id="IPR002912">
    <property type="entry name" value="ACT_dom"/>
</dbReference>
<dbReference type="InterPro" id="IPR003607">
    <property type="entry name" value="HD/PDEase_dom"/>
</dbReference>
<dbReference type="FunFam" id="3.10.20.30:FF:000002">
    <property type="entry name" value="GTP pyrophosphokinase (RelA/SpoT)"/>
    <property type="match status" value="1"/>
</dbReference>
<dbReference type="SUPFAM" id="SSF109604">
    <property type="entry name" value="HD-domain/PDEase-like"/>
    <property type="match status" value="1"/>
</dbReference>
<dbReference type="PROSITE" id="PS51880">
    <property type="entry name" value="TGS"/>
    <property type="match status" value="1"/>
</dbReference>
<dbReference type="GO" id="GO:0015970">
    <property type="term" value="P:guanosine tetraphosphate biosynthetic process"/>
    <property type="evidence" value="ECO:0007669"/>
    <property type="project" value="UniProtKB-UniPathway"/>
</dbReference>
<dbReference type="InterPro" id="IPR012676">
    <property type="entry name" value="TGS-like"/>
</dbReference>
<dbReference type="InterPro" id="IPR004095">
    <property type="entry name" value="TGS"/>
</dbReference>
<dbReference type="Gene3D" id="1.10.3210.10">
    <property type="entry name" value="Hypothetical protein af1432"/>
    <property type="match status" value="1"/>
</dbReference>
<feature type="domain" description="ACT" evidence="4">
    <location>
        <begin position="652"/>
        <end position="724"/>
    </location>
</feature>
<dbReference type="GO" id="GO:0008728">
    <property type="term" value="F:GTP diphosphokinase activity"/>
    <property type="evidence" value="ECO:0007669"/>
    <property type="project" value="UniProtKB-EC"/>
</dbReference>
<evidence type="ECO:0000313" key="8">
    <source>
        <dbReference type="Proteomes" id="UP000233654"/>
    </source>
</evidence>
<dbReference type="PANTHER" id="PTHR21262">
    <property type="entry name" value="GUANOSINE-3',5'-BIS DIPHOSPHATE 3'-PYROPHOSPHOHYDROLASE"/>
    <property type="match status" value="1"/>
</dbReference>
<dbReference type="FunFam" id="1.10.3210.10:FF:000001">
    <property type="entry name" value="GTP pyrophosphokinase RelA"/>
    <property type="match status" value="1"/>
</dbReference>
<dbReference type="EMBL" id="PHEX01000004">
    <property type="protein sequence ID" value="PKQ28847.1"/>
    <property type="molecule type" value="Genomic_DNA"/>
</dbReference>
<dbReference type="CDD" id="cd00077">
    <property type="entry name" value="HDc"/>
    <property type="match status" value="1"/>
</dbReference>
<accession>A0A2N3G7Z7</accession>
<dbReference type="AlphaFoldDB" id="A0A2N3G7Z7"/>
<organism evidence="7 8">
    <name type="scientific">Candidatus Anoxymicrobium japonicum</name>
    <dbReference type="NCBI Taxonomy" id="2013648"/>
    <lineage>
        <taxon>Bacteria</taxon>
        <taxon>Bacillati</taxon>
        <taxon>Actinomycetota</taxon>
        <taxon>Candidatus Geothermincolia</taxon>
        <taxon>Candidatus Geothermincolales</taxon>
        <taxon>Candidatus Anoxymicrobiaceae</taxon>
        <taxon>Candidatus Anoxymicrobium</taxon>
    </lineage>
</organism>
<dbReference type="InterPro" id="IPR012675">
    <property type="entry name" value="Beta-grasp_dom_sf"/>
</dbReference>
<name>A0A2N3G7Z7_9ACTN</name>
<keyword evidence="7" id="KW-0418">Kinase</keyword>
<comment type="function">
    <text evidence="3">In eubacteria ppGpp (guanosine 3'-diphosphate 5'-diphosphate) is a mediator of the stringent response that coordinates a variety of cellular activities in response to changes in nutritional abundance.</text>
</comment>
<dbReference type="CDD" id="cd01668">
    <property type="entry name" value="TGS_RSH"/>
    <property type="match status" value="1"/>
</dbReference>
<dbReference type="Pfam" id="PF13328">
    <property type="entry name" value="HD_4"/>
    <property type="match status" value="1"/>
</dbReference>
<dbReference type="Pfam" id="PF13291">
    <property type="entry name" value="ACT_4"/>
    <property type="match status" value="1"/>
</dbReference>
<evidence type="ECO:0000259" key="4">
    <source>
        <dbReference type="PROSITE" id="PS51671"/>
    </source>
</evidence>
<dbReference type="Pfam" id="PF02824">
    <property type="entry name" value="TGS"/>
    <property type="match status" value="1"/>
</dbReference>
<dbReference type="InterPro" id="IPR043519">
    <property type="entry name" value="NT_sf"/>
</dbReference>
<dbReference type="GO" id="GO:0016301">
    <property type="term" value="F:kinase activity"/>
    <property type="evidence" value="ECO:0007669"/>
    <property type="project" value="UniProtKB-KW"/>
</dbReference>
<dbReference type="PROSITE" id="PS51671">
    <property type="entry name" value="ACT"/>
    <property type="match status" value="1"/>
</dbReference>
<dbReference type="SUPFAM" id="SSF81301">
    <property type="entry name" value="Nucleotidyltransferase"/>
    <property type="match status" value="1"/>
</dbReference>
<proteinExistence type="inferred from homology"/>
<dbReference type="Gene3D" id="3.10.20.30">
    <property type="match status" value="1"/>
</dbReference>
<evidence type="ECO:0000259" key="6">
    <source>
        <dbReference type="PROSITE" id="PS51880"/>
    </source>
</evidence>
<gene>
    <name evidence="7" type="ORF">CVT63_00840</name>
</gene>
<dbReference type="Gene3D" id="3.30.460.10">
    <property type="entry name" value="Beta Polymerase, domain 2"/>
    <property type="match status" value="1"/>
</dbReference>
<dbReference type="NCBIfam" id="TIGR00691">
    <property type="entry name" value="spoT_relA"/>
    <property type="match status" value="1"/>
</dbReference>
<dbReference type="FunFam" id="3.30.460.10:FF:000001">
    <property type="entry name" value="GTP pyrophosphokinase RelA"/>
    <property type="match status" value="1"/>
</dbReference>
<comment type="similarity">
    <text evidence="3">Belongs to the relA/spoT family.</text>
</comment>
<dbReference type="UniPathway" id="UPA00908">
    <property type="reaction ID" value="UER00884"/>
</dbReference>
<dbReference type="CDD" id="cd05399">
    <property type="entry name" value="NT_Rel-Spo_like"/>
    <property type="match status" value="1"/>
</dbReference>
<feature type="domain" description="HD" evidence="5">
    <location>
        <begin position="49"/>
        <end position="148"/>
    </location>
</feature>
<dbReference type="SMART" id="SM00954">
    <property type="entry name" value="RelA_SpoT"/>
    <property type="match status" value="1"/>
</dbReference>
<dbReference type="InterPro" id="IPR033655">
    <property type="entry name" value="TGS_RelA/SpoT"/>
</dbReference>
<dbReference type="Proteomes" id="UP000233654">
    <property type="component" value="Unassembled WGS sequence"/>
</dbReference>
<comment type="catalytic activity">
    <reaction evidence="2">
        <text>GTP + ATP = guanosine 3'-diphosphate 5'-triphosphate + AMP</text>
        <dbReference type="Rhea" id="RHEA:22088"/>
        <dbReference type="ChEBI" id="CHEBI:30616"/>
        <dbReference type="ChEBI" id="CHEBI:37565"/>
        <dbReference type="ChEBI" id="CHEBI:142410"/>
        <dbReference type="ChEBI" id="CHEBI:456215"/>
        <dbReference type="EC" id="2.7.6.5"/>
    </reaction>
</comment>
<evidence type="ECO:0000259" key="5">
    <source>
        <dbReference type="PROSITE" id="PS51831"/>
    </source>
</evidence>
<sequence>MTERSPGAEKLFSMTGRLFSKSGQRQIEKAYRVALKSHGDQCRKSGEPYIVHPIAVASTLAELELDQNTISAALLHDVVEDTGLSIADVRDQFSATIADIVDGVTKLERFKFDSREEQQAENMRKMLIAMAGDVRVMLIKLADRLHNMETIGALSLARRREIAQETIDIYAPLAHRFGISQIEWRLEDLSFEVLHPMRYEQIKRMVTERRVEREKYMQRLTGHISDELKKNKIKADVSGRVKHFYSIYEKIVNRGIEFDEIMDLSAVRVTVDSIRDCYAVLGVIHAMWMPVPGRFKDYIAMPKLNMYRSLHTVVISMEGWPLEIQIRTHEMHRTAECGIAAHWLYKERLRRDQGGRNWLKQVMEWQQEIKDPAEFMKNLKVDMFQDEVFVFTPGGKLLSLQAGATPIDFAYSIHTEVGHSCVGAKVNGKMAPLSCHLHNGDIIEIMTSKNASGPSRDWLNIVETSRARNKIRQWFSRERREDERNEGKEALDRAMRKLGVPFKRREVARVLTQFAEDQRLTGLDDLYRQIGAGHVSANVIAGKASQCLAGHEKKSVMIPESEPLPKQRFDVEARDARLIQRIKVHGIENALVQVARCCCPAPGDPIVGFVTRSRGVSVHRKDCKNVQDFSRELDRLIEVTWEKEEPRIKVVEICVEAWDRPRLVRDITAVLGDQGVNILSASFSSDSQRLSRSNLIFEIGSNTHLKDIFKDIKKIDSVIDAYDI</sequence>